<evidence type="ECO:0000256" key="3">
    <source>
        <dbReference type="ARBA" id="ARBA00022833"/>
    </source>
</evidence>
<dbReference type="OrthoDB" id="3650892at2759"/>
<dbReference type="PANTHER" id="PTHR22763">
    <property type="entry name" value="RING ZINC FINGER PROTEIN"/>
    <property type="match status" value="1"/>
</dbReference>
<accession>M3A5W1</accession>
<keyword evidence="3" id="KW-0862">Zinc</keyword>
<dbReference type="GeneID" id="19333668"/>
<protein>
    <recommendedName>
        <fullName evidence="6">RING-type domain-containing protein</fullName>
    </recommendedName>
</protein>
<keyword evidence="2 4" id="KW-0863">Zinc-finger</keyword>
<evidence type="ECO:0000256" key="5">
    <source>
        <dbReference type="SAM" id="MobiDB-lite"/>
    </source>
</evidence>
<feature type="domain" description="RING-type" evidence="6">
    <location>
        <begin position="183"/>
        <end position="221"/>
    </location>
</feature>
<dbReference type="VEuPathDB" id="FungiDB:MYCFIDRAFT_177000"/>
<dbReference type="EMBL" id="KB446561">
    <property type="protein sequence ID" value="EME80011.1"/>
    <property type="molecule type" value="Genomic_DNA"/>
</dbReference>
<dbReference type="GO" id="GO:0043161">
    <property type="term" value="P:proteasome-mediated ubiquitin-dependent protein catabolic process"/>
    <property type="evidence" value="ECO:0007669"/>
    <property type="project" value="TreeGrafter"/>
</dbReference>
<evidence type="ECO:0000256" key="2">
    <source>
        <dbReference type="ARBA" id="ARBA00022771"/>
    </source>
</evidence>
<dbReference type="GO" id="GO:0012505">
    <property type="term" value="C:endomembrane system"/>
    <property type="evidence" value="ECO:0007669"/>
    <property type="project" value="TreeGrafter"/>
</dbReference>
<keyword evidence="1" id="KW-0479">Metal-binding</keyword>
<reference evidence="7 8" key="1">
    <citation type="journal article" date="2012" name="PLoS Pathog.">
        <title>Diverse lifestyles and strategies of plant pathogenesis encoded in the genomes of eighteen Dothideomycetes fungi.</title>
        <authorList>
            <person name="Ohm R.A."/>
            <person name="Feau N."/>
            <person name="Henrissat B."/>
            <person name="Schoch C.L."/>
            <person name="Horwitz B.A."/>
            <person name="Barry K.W."/>
            <person name="Condon B.J."/>
            <person name="Copeland A.C."/>
            <person name="Dhillon B."/>
            <person name="Glaser F."/>
            <person name="Hesse C.N."/>
            <person name="Kosti I."/>
            <person name="LaButti K."/>
            <person name="Lindquist E.A."/>
            <person name="Lucas S."/>
            <person name="Salamov A.A."/>
            <person name="Bradshaw R.E."/>
            <person name="Ciuffetti L."/>
            <person name="Hamelin R.C."/>
            <person name="Kema G.H.J."/>
            <person name="Lawrence C."/>
            <person name="Scott J.A."/>
            <person name="Spatafora J.W."/>
            <person name="Turgeon B.G."/>
            <person name="de Wit P.J.G.M."/>
            <person name="Zhong S."/>
            <person name="Goodwin S.B."/>
            <person name="Grigoriev I.V."/>
        </authorList>
    </citation>
    <scope>NUCLEOTIDE SEQUENCE [LARGE SCALE GENOMIC DNA]</scope>
    <source>
        <strain evidence="7 8">CIRAD86</strain>
    </source>
</reference>
<evidence type="ECO:0000313" key="8">
    <source>
        <dbReference type="Proteomes" id="UP000016932"/>
    </source>
</evidence>
<dbReference type="Pfam" id="PF13639">
    <property type="entry name" value="zf-RING_2"/>
    <property type="match status" value="1"/>
</dbReference>
<dbReference type="AlphaFoldDB" id="M3A5W1"/>
<dbReference type="GO" id="GO:0061630">
    <property type="term" value="F:ubiquitin protein ligase activity"/>
    <property type="evidence" value="ECO:0007669"/>
    <property type="project" value="TreeGrafter"/>
</dbReference>
<dbReference type="Gene3D" id="3.30.40.10">
    <property type="entry name" value="Zinc/RING finger domain, C3HC4 (zinc finger)"/>
    <property type="match status" value="1"/>
</dbReference>
<name>M3A5W1_PSEFD</name>
<evidence type="ECO:0000313" key="7">
    <source>
        <dbReference type="EMBL" id="EME80011.1"/>
    </source>
</evidence>
<proteinExistence type="predicted"/>
<evidence type="ECO:0000256" key="1">
    <source>
        <dbReference type="ARBA" id="ARBA00022723"/>
    </source>
</evidence>
<organism evidence="7 8">
    <name type="scientific">Pseudocercospora fijiensis (strain CIRAD86)</name>
    <name type="common">Black leaf streak disease fungus</name>
    <name type="synonym">Mycosphaerella fijiensis</name>
    <dbReference type="NCBI Taxonomy" id="383855"/>
    <lineage>
        <taxon>Eukaryota</taxon>
        <taxon>Fungi</taxon>
        <taxon>Dikarya</taxon>
        <taxon>Ascomycota</taxon>
        <taxon>Pezizomycotina</taxon>
        <taxon>Dothideomycetes</taxon>
        <taxon>Dothideomycetidae</taxon>
        <taxon>Mycosphaerellales</taxon>
        <taxon>Mycosphaerellaceae</taxon>
        <taxon>Pseudocercospora</taxon>
    </lineage>
</organism>
<dbReference type="Proteomes" id="UP000016932">
    <property type="component" value="Unassembled WGS sequence"/>
</dbReference>
<evidence type="ECO:0000259" key="6">
    <source>
        <dbReference type="PROSITE" id="PS50089"/>
    </source>
</evidence>
<gene>
    <name evidence="7" type="ORF">MYCFIDRAFT_177000</name>
</gene>
<dbReference type="SMART" id="SM00184">
    <property type="entry name" value="RING"/>
    <property type="match status" value="1"/>
</dbReference>
<sequence length="478" mass="54868">MAAQLHPSTSTSPMQTTSITLSYANSHQSNQDTYLRLQHTKAPIHCRRTLYYIATSTLTTPSHPRPQAPQILRAFLMQRTVPRIQTTSHFEPAMHQIADNILRLITQRSKSYISRPWHGSYFMKPQAGGRADFGHRTHPESTSKSQHWLATYSTPCCQHSSTMSLPTKEELLAQLLPDPKPECPVCRDEMEESTSTPCTHTFHLHCLASWLEKSNTCPLCRTKLYREALEPYYFRDSQEPLTINDISPHPHVWAANWAANRNIVLRNHRNNVLNHINKFRALQQSTFTGPERAFIGLDHDILDRLVAAYCWSRPNSVNNLGNADRCLTQWWLVFTAFLEVIDRLRGMLLLSKKVEFALNRALRLLRMTWRRMRTRKGLVRVYDDLMRAASQFEGRNRSSYVILLSMRSLSSHTSFQVCSLALCEEIRSSVNVFPDEGKSGACECFLSLSASAWRHVSPPPESMTRALPTMKPHRCEHD</sequence>
<dbReference type="PROSITE" id="PS50089">
    <property type="entry name" value="ZF_RING_2"/>
    <property type="match status" value="1"/>
</dbReference>
<dbReference type="InterPro" id="IPR013083">
    <property type="entry name" value="Znf_RING/FYVE/PHD"/>
</dbReference>
<dbReference type="SUPFAM" id="SSF57850">
    <property type="entry name" value="RING/U-box"/>
    <property type="match status" value="1"/>
</dbReference>
<evidence type="ECO:0000256" key="4">
    <source>
        <dbReference type="PROSITE-ProRule" id="PRU00175"/>
    </source>
</evidence>
<dbReference type="RefSeq" id="XP_007929088.1">
    <property type="nucleotide sequence ID" value="XM_007930897.1"/>
</dbReference>
<dbReference type="HOGENOM" id="CLU_571238_0_0_1"/>
<dbReference type="KEGG" id="pfj:MYCFIDRAFT_177000"/>
<dbReference type="GO" id="GO:0008270">
    <property type="term" value="F:zinc ion binding"/>
    <property type="evidence" value="ECO:0007669"/>
    <property type="project" value="UniProtKB-KW"/>
</dbReference>
<dbReference type="InterPro" id="IPR050731">
    <property type="entry name" value="HRD1_E3_ubiq-ligases"/>
</dbReference>
<dbReference type="eggNOG" id="KOG0802">
    <property type="taxonomic scope" value="Eukaryota"/>
</dbReference>
<keyword evidence="8" id="KW-1185">Reference proteome</keyword>
<dbReference type="STRING" id="383855.M3A5W1"/>
<feature type="region of interest" description="Disordered" evidence="5">
    <location>
        <begin position="459"/>
        <end position="478"/>
    </location>
</feature>
<dbReference type="InterPro" id="IPR001841">
    <property type="entry name" value="Znf_RING"/>
</dbReference>